<reference evidence="3" key="1">
    <citation type="submission" date="2020-05" db="UniProtKB">
        <authorList>
            <consortium name="EnsemblMetazoa"/>
        </authorList>
    </citation>
    <scope>IDENTIFICATION</scope>
    <source>
        <strain evidence="3">SANGQUA</strain>
    </source>
</reference>
<dbReference type="InterPro" id="IPR037448">
    <property type="entry name" value="Zig-8"/>
</dbReference>
<dbReference type="STRING" id="34691.A0A182XKS1"/>
<protein>
    <submittedName>
        <fullName evidence="3">Ig-like domain-containing protein</fullName>
    </submittedName>
</protein>
<dbReference type="PANTHER" id="PTHR23279:SF13">
    <property type="entry name" value="DEFECTIVE PROBOSCIS EXTENSION RESPONSE 21"/>
    <property type="match status" value="1"/>
</dbReference>
<dbReference type="InterPro" id="IPR003598">
    <property type="entry name" value="Ig_sub2"/>
</dbReference>
<evidence type="ECO:0000259" key="2">
    <source>
        <dbReference type="PROSITE" id="PS50835"/>
    </source>
</evidence>
<evidence type="ECO:0000313" key="4">
    <source>
        <dbReference type="Proteomes" id="UP000076407"/>
    </source>
</evidence>
<dbReference type="GO" id="GO:0032589">
    <property type="term" value="C:neuron projection membrane"/>
    <property type="evidence" value="ECO:0007669"/>
    <property type="project" value="TreeGrafter"/>
</dbReference>
<dbReference type="InterPro" id="IPR003599">
    <property type="entry name" value="Ig_sub"/>
</dbReference>
<dbReference type="EnsemblMetazoa" id="AQUA010460-RA">
    <property type="protein sequence ID" value="AQUA010460-PA"/>
    <property type="gene ID" value="AQUA010460"/>
</dbReference>
<dbReference type="FunFam" id="2.60.40.10:FF:000533">
    <property type="entry name" value="Uncharacterized protein, isoform A"/>
    <property type="match status" value="1"/>
</dbReference>
<dbReference type="PROSITE" id="PS50835">
    <property type="entry name" value="IG_LIKE"/>
    <property type="match status" value="1"/>
</dbReference>
<dbReference type="InterPro" id="IPR036179">
    <property type="entry name" value="Ig-like_dom_sf"/>
</dbReference>
<sequence>ITKSLQTFSEEQFLLELSDDRSSSPVTRPPIRNRTPPYLGNLHLGFHQHQQHHHQHSETQSENEIYDSDESNLLRTPLDRGPHFDLSASKNITALVGKTAYLNCRVKNIGNKTVNFDFNEPITTIVGVPDLYINTGSTVNLTCIVRNSPEPPSTIFWTHNNQEINYDSPRGGVSVITEKGETTTSYLLIQRARTTDSGKYVCSPSNADPSTINVHILNGEHPAAMQHGGQLRIGDPLYVFVLWLISFLLGRR</sequence>
<dbReference type="VEuPathDB" id="VectorBase:AQUA010460"/>
<dbReference type="AlphaFoldDB" id="A0A182XKS1"/>
<evidence type="ECO:0000313" key="3">
    <source>
        <dbReference type="EnsemblMetazoa" id="AQUA010460-PA"/>
    </source>
</evidence>
<dbReference type="PANTHER" id="PTHR23279">
    <property type="entry name" value="DEFECTIVE PROBOSCIS EXTENSION RESPONSE DPR -RELATED"/>
    <property type="match status" value="1"/>
</dbReference>
<keyword evidence="4" id="KW-1185">Reference proteome</keyword>
<feature type="domain" description="Ig-like" evidence="2">
    <location>
        <begin position="121"/>
        <end position="213"/>
    </location>
</feature>
<name>A0A182XKS1_ANOQN</name>
<dbReference type="GO" id="GO:0050808">
    <property type="term" value="P:synapse organization"/>
    <property type="evidence" value="ECO:0007669"/>
    <property type="project" value="TreeGrafter"/>
</dbReference>
<dbReference type="Proteomes" id="UP000076407">
    <property type="component" value="Unassembled WGS sequence"/>
</dbReference>
<dbReference type="SUPFAM" id="SSF48726">
    <property type="entry name" value="Immunoglobulin"/>
    <property type="match status" value="1"/>
</dbReference>
<dbReference type="Pfam" id="PF13927">
    <property type="entry name" value="Ig_3"/>
    <property type="match status" value="1"/>
</dbReference>
<feature type="region of interest" description="Disordered" evidence="1">
    <location>
        <begin position="47"/>
        <end position="66"/>
    </location>
</feature>
<dbReference type="Gene3D" id="2.60.40.10">
    <property type="entry name" value="Immunoglobulins"/>
    <property type="match status" value="2"/>
</dbReference>
<organism evidence="3 4">
    <name type="scientific">Anopheles quadriannulatus</name>
    <name type="common">Mosquito</name>
    <dbReference type="NCBI Taxonomy" id="34691"/>
    <lineage>
        <taxon>Eukaryota</taxon>
        <taxon>Metazoa</taxon>
        <taxon>Ecdysozoa</taxon>
        <taxon>Arthropoda</taxon>
        <taxon>Hexapoda</taxon>
        <taxon>Insecta</taxon>
        <taxon>Pterygota</taxon>
        <taxon>Neoptera</taxon>
        <taxon>Endopterygota</taxon>
        <taxon>Diptera</taxon>
        <taxon>Nematocera</taxon>
        <taxon>Culicoidea</taxon>
        <taxon>Culicidae</taxon>
        <taxon>Anophelinae</taxon>
        <taxon>Anopheles</taxon>
    </lineage>
</organism>
<accession>A0A182XKS1</accession>
<dbReference type="InterPro" id="IPR007110">
    <property type="entry name" value="Ig-like_dom"/>
</dbReference>
<evidence type="ECO:0000256" key="1">
    <source>
        <dbReference type="SAM" id="MobiDB-lite"/>
    </source>
</evidence>
<dbReference type="SMART" id="SM00408">
    <property type="entry name" value="IGc2"/>
    <property type="match status" value="1"/>
</dbReference>
<dbReference type="SMART" id="SM00409">
    <property type="entry name" value="IG"/>
    <property type="match status" value="1"/>
</dbReference>
<dbReference type="CDD" id="cd00096">
    <property type="entry name" value="Ig"/>
    <property type="match status" value="1"/>
</dbReference>
<proteinExistence type="predicted"/>
<dbReference type="InterPro" id="IPR013783">
    <property type="entry name" value="Ig-like_fold"/>
</dbReference>